<sequence>KDPKTKAIRLFYAVRDNIQYDPYTFNLKPDQLKASYVLKQKKTYCVPKAVLMTSVIRAAGIPARLGYANLINHTISNDLKTILNTNVLAWHGYTEVYLKDSWIRITPAFNVELCKYLNVPPVEFDGESHAIFPSADNDGNKHMEYIEYHGTFDDVPLETIVKSMMEHYPMLMKHDELVP</sequence>
<evidence type="ECO:0000313" key="2">
    <source>
        <dbReference type="EMBL" id="ETR73740.1"/>
    </source>
</evidence>
<dbReference type="InterPro" id="IPR038765">
    <property type="entry name" value="Papain-like_cys_pep_sf"/>
</dbReference>
<reference evidence="3" key="1">
    <citation type="submission" date="2012-11" db="EMBL/GenBank/DDBJ databases">
        <authorList>
            <person name="Lucero-Rivera Y.E."/>
            <person name="Tovar-Ramirez D."/>
        </authorList>
    </citation>
    <scope>NUCLEOTIDE SEQUENCE [LARGE SCALE GENOMIC DNA]</scope>
    <source>
        <strain evidence="3">Araruama</strain>
    </source>
</reference>
<feature type="non-terminal residue" evidence="2">
    <location>
        <position position="1"/>
    </location>
</feature>
<dbReference type="InterPro" id="IPR018247">
    <property type="entry name" value="EF_Hand_1_Ca_BS"/>
</dbReference>
<dbReference type="Gene3D" id="3.10.620.30">
    <property type="match status" value="1"/>
</dbReference>
<gene>
    <name evidence="2" type="ORF">OMM_06763</name>
</gene>
<dbReference type="EMBL" id="ATBP01000041">
    <property type="protein sequence ID" value="ETR73740.1"/>
    <property type="molecule type" value="Genomic_DNA"/>
</dbReference>
<dbReference type="InterPro" id="IPR002931">
    <property type="entry name" value="Transglutaminase-like"/>
</dbReference>
<dbReference type="PANTHER" id="PTHR33490:SF3">
    <property type="entry name" value="CONSERVED INTEGRAL MEMBRANE PROTEIN"/>
    <property type="match status" value="1"/>
</dbReference>
<feature type="domain" description="Transglutaminase-like" evidence="1">
    <location>
        <begin position="2"/>
        <end position="107"/>
    </location>
</feature>
<dbReference type="Pfam" id="PF01841">
    <property type="entry name" value="Transglut_core"/>
    <property type="match status" value="1"/>
</dbReference>
<dbReference type="Proteomes" id="UP000189670">
    <property type="component" value="Unassembled WGS sequence"/>
</dbReference>
<proteinExistence type="predicted"/>
<evidence type="ECO:0000313" key="3">
    <source>
        <dbReference type="Proteomes" id="UP000189670"/>
    </source>
</evidence>
<name>A0A1V1PG14_9BACT</name>
<dbReference type="PANTHER" id="PTHR33490">
    <property type="entry name" value="BLR5614 PROTEIN-RELATED"/>
    <property type="match status" value="1"/>
</dbReference>
<accession>A0A1V1PG14</accession>
<dbReference type="AlphaFoldDB" id="A0A1V1PG14"/>
<dbReference type="SUPFAM" id="SSF54001">
    <property type="entry name" value="Cysteine proteinases"/>
    <property type="match status" value="1"/>
</dbReference>
<comment type="caution">
    <text evidence="2">The sequence shown here is derived from an EMBL/GenBank/DDBJ whole genome shotgun (WGS) entry which is preliminary data.</text>
</comment>
<dbReference type="PROSITE" id="PS00018">
    <property type="entry name" value="EF_HAND_1"/>
    <property type="match status" value="1"/>
</dbReference>
<evidence type="ECO:0000259" key="1">
    <source>
        <dbReference type="Pfam" id="PF01841"/>
    </source>
</evidence>
<protein>
    <submittedName>
        <fullName evidence="2">Transglutaminase domain-containing protein</fullName>
    </submittedName>
</protein>
<organism evidence="2 3">
    <name type="scientific">Candidatus Magnetoglobus multicellularis str. Araruama</name>
    <dbReference type="NCBI Taxonomy" id="890399"/>
    <lineage>
        <taxon>Bacteria</taxon>
        <taxon>Pseudomonadati</taxon>
        <taxon>Thermodesulfobacteriota</taxon>
        <taxon>Desulfobacteria</taxon>
        <taxon>Desulfobacterales</taxon>
        <taxon>Desulfobacteraceae</taxon>
        <taxon>Candidatus Magnetoglobus</taxon>
    </lineage>
</organism>